<evidence type="ECO:0000256" key="12">
    <source>
        <dbReference type="ARBA" id="ARBA00048639"/>
    </source>
</evidence>
<dbReference type="CDD" id="cd04738">
    <property type="entry name" value="DHOD_2_like"/>
    <property type="match status" value="1"/>
</dbReference>
<dbReference type="Proteomes" id="UP001151287">
    <property type="component" value="Unassembled WGS sequence"/>
</dbReference>
<evidence type="ECO:0000256" key="3">
    <source>
        <dbReference type="ARBA" id="ARBA00005161"/>
    </source>
</evidence>
<comment type="subcellular location">
    <subcellularLocation>
        <location evidence="2">Membrane</location>
    </subcellularLocation>
    <subcellularLocation>
        <location evidence="13">Mitochondrion inner membrane</location>
        <topology evidence="13">Single-pass membrane protein</topology>
    </subcellularLocation>
</comment>
<dbReference type="Gene3D" id="3.20.20.70">
    <property type="entry name" value="Aldolase class I"/>
    <property type="match status" value="1"/>
</dbReference>
<dbReference type="PROSITE" id="PS00912">
    <property type="entry name" value="DHODEHASE_2"/>
    <property type="match status" value="1"/>
</dbReference>
<comment type="catalytic activity">
    <reaction evidence="12 13">
        <text>(S)-dihydroorotate + a quinone = orotate + a quinol</text>
        <dbReference type="Rhea" id="RHEA:30187"/>
        <dbReference type="ChEBI" id="CHEBI:24646"/>
        <dbReference type="ChEBI" id="CHEBI:30839"/>
        <dbReference type="ChEBI" id="CHEBI:30864"/>
        <dbReference type="ChEBI" id="CHEBI:132124"/>
        <dbReference type="EC" id="1.3.5.2"/>
    </reaction>
</comment>
<keyword evidence="13" id="KW-0496">Mitochondrion</keyword>
<evidence type="ECO:0000256" key="11">
    <source>
        <dbReference type="ARBA" id="ARBA00023136"/>
    </source>
</evidence>
<dbReference type="EMBL" id="JAMQYH010000041">
    <property type="protein sequence ID" value="KAJ1684323.1"/>
    <property type="molecule type" value="Genomic_DNA"/>
</dbReference>
<dbReference type="InterPro" id="IPR013785">
    <property type="entry name" value="Aldolase_TIM"/>
</dbReference>
<evidence type="ECO:0000256" key="10">
    <source>
        <dbReference type="ARBA" id="ARBA00023002"/>
    </source>
</evidence>
<dbReference type="InterPro" id="IPR005720">
    <property type="entry name" value="Dihydroorotate_DH_cat"/>
</dbReference>
<evidence type="ECO:0000256" key="9">
    <source>
        <dbReference type="ARBA" id="ARBA00022975"/>
    </source>
</evidence>
<dbReference type="GO" id="GO:0005886">
    <property type="term" value="C:plasma membrane"/>
    <property type="evidence" value="ECO:0007669"/>
    <property type="project" value="TreeGrafter"/>
</dbReference>
<dbReference type="InterPro" id="IPR050074">
    <property type="entry name" value="DHO_dehydrogenase"/>
</dbReference>
<evidence type="ECO:0000313" key="16">
    <source>
        <dbReference type="Proteomes" id="UP001151287"/>
    </source>
</evidence>
<comment type="cofactor">
    <cofactor evidence="13">
        <name>FMN</name>
        <dbReference type="ChEBI" id="CHEBI:58210"/>
    </cofactor>
    <text evidence="13">Binds 1 FMN per subunit.</text>
</comment>
<dbReference type="EC" id="1.3.5.2" evidence="5 13"/>
<dbReference type="InterPro" id="IPR012135">
    <property type="entry name" value="Dihydroorotate_DH_1_2"/>
</dbReference>
<gene>
    <name evidence="15" type="ORF">LUZ63_020616</name>
</gene>
<dbReference type="NCBIfam" id="NF003652">
    <property type="entry name" value="PRK05286.2-5"/>
    <property type="match status" value="1"/>
</dbReference>
<evidence type="ECO:0000256" key="2">
    <source>
        <dbReference type="ARBA" id="ARBA00004370"/>
    </source>
</evidence>
<proteinExistence type="inferred from homology"/>
<comment type="function">
    <text evidence="1">Catalyzes the conversion of dihydroorotate to orotate with quinone as electron acceptor.</text>
</comment>
<dbReference type="SUPFAM" id="SSF51395">
    <property type="entry name" value="FMN-linked oxidoreductases"/>
    <property type="match status" value="1"/>
</dbReference>
<evidence type="ECO:0000256" key="1">
    <source>
        <dbReference type="ARBA" id="ARBA00003125"/>
    </source>
</evidence>
<dbReference type="PANTHER" id="PTHR48109:SF4">
    <property type="entry name" value="DIHYDROOROTATE DEHYDROGENASE (QUINONE), MITOCHONDRIAL"/>
    <property type="match status" value="1"/>
</dbReference>
<sequence>MGLEFPAVLGLAAGFDKNAEGVDALAALGFGSVEIGTVTAHPQPGNPLPRLFRLTGDRALVNRMGFNNAGAEAVAERLRRRQLARRRSGRAGGTVLGVNIGKTKVVTEADAEADYRLSARLLAPYADYLVVNVSSPNTPGLRDLQAVERLAPILAGVREEADAASGERRVPLLVKIAPDLDDDDVLAVADLAVADGLDGIVATNTTISREWLRSPQEQVDAAGAGGVSGAPLTRRSTEVLRLLRGRAGDALTLVGVGGIGTVDDARDRLAAGADLLQAYSAFIYEGPLWPSRTNRALAGARRPVGAA</sequence>
<dbReference type="InterPro" id="IPR001295">
    <property type="entry name" value="Dihydroorotate_DH_CS"/>
</dbReference>
<dbReference type="GO" id="GO:0006207">
    <property type="term" value="P:'de novo' pyrimidine nucleobase biosynthetic process"/>
    <property type="evidence" value="ECO:0007669"/>
    <property type="project" value="InterPro"/>
</dbReference>
<dbReference type="AlphaFoldDB" id="A0A9P9Z8M5"/>
<dbReference type="GO" id="GO:0006222">
    <property type="term" value="P:UMP biosynthetic process"/>
    <property type="evidence" value="ECO:0007669"/>
    <property type="project" value="InterPro"/>
</dbReference>
<keyword evidence="16" id="KW-1185">Reference proteome</keyword>
<dbReference type="Pfam" id="PF01180">
    <property type="entry name" value="DHO_dh"/>
    <property type="match status" value="1"/>
</dbReference>
<evidence type="ECO:0000256" key="7">
    <source>
        <dbReference type="ARBA" id="ARBA00022630"/>
    </source>
</evidence>
<organism evidence="15 16">
    <name type="scientific">Rhynchospora breviuscula</name>
    <dbReference type="NCBI Taxonomy" id="2022672"/>
    <lineage>
        <taxon>Eukaryota</taxon>
        <taxon>Viridiplantae</taxon>
        <taxon>Streptophyta</taxon>
        <taxon>Embryophyta</taxon>
        <taxon>Tracheophyta</taxon>
        <taxon>Spermatophyta</taxon>
        <taxon>Magnoliopsida</taxon>
        <taxon>Liliopsida</taxon>
        <taxon>Poales</taxon>
        <taxon>Cyperaceae</taxon>
        <taxon>Cyperoideae</taxon>
        <taxon>Rhynchosporeae</taxon>
        <taxon>Rhynchospora</taxon>
    </lineage>
</organism>
<feature type="domain" description="Dihydroorotate dehydrogenase catalytic" evidence="14">
    <location>
        <begin position="2"/>
        <end position="297"/>
    </location>
</feature>
<dbReference type="GO" id="GO:0005743">
    <property type="term" value="C:mitochondrial inner membrane"/>
    <property type="evidence" value="ECO:0007669"/>
    <property type="project" value="UniProtKB-SubCell"/>
</dbReference>
<dbReference type="PIRSF" id="PIRSF000164">
    <property type="entry name" value="DHO_oxidase"/>
    <property type="match status" value="1"/>
</dbReference>
<evidence type="ECO:0000256" key="13">
    <source>
        <dbReference type="RuleBase" id="RU361255"/>
    </source>
</evidence>
<dbReference type="PANTHER" id="PTHR48109">
    <property type="entry name" value="DIHYDROOROTATE DEHYDROGENASE (QUINONE), MITOCHONDRIAL-RELATED"/>
    <property type="match status" value="1"/>
</dbReference>
<protein>
    <recommendedName>
        <fullName evidence="6 13">Dihydroorotate dehydrogenase (quinone), mitochondrial</fullName>
        <shortName evidence="13">DHOdehase</shortName>
        <ecNumber evidence="5 13">1.3.5.2</ecNumber>
    </recommendedName>
</protein>
<dbReference type="GO" id="GO:0106430">
    <property type="term" value="F:dihydroorotate dehydrogenase (quinone) activity"/>
    <property type="evidence" value="ECO:0007669"/>
    <property type="project" value="UniProtKB-EC"/>
</dbReference>
<evidence type="ECO:0000256" key="5">
    <source>
        <dbReference type="ARBA" id="ARBA00012791"/>
    </source>
</evidence>
<evidence type="ECO:0000256" key="6">
    <source>
        <dbReference type="ARBA" id="ARBA00017599"/>
    </source>
</evidence>
<dbReference type="OrthoDB" id="14784at2759"/>
<comment type="pathway">
    <text evidence="3 13">Pyrimidine metabolism; UMP biosynthesis via de novo pathway; orotate from (S)-dihydroorotate (quinone route): step 1/1.</text>
</comment>
<comment type="similarity">
    <text evidence="4 13">Belongs to the dihydroorotate dehydrogenase family. Type 2 subfamily.</text>
</comment>
<keyword evidence="10 13" id="KW-0560">Oxidoreductase</keyword>
<keyword evidence="9" id="KW-0665">Pyrimidine biosynthesis</keyword>
<comment type="caution">
    <text evidence="15">The sequence shown here is derived from an EMBL/GenBank/DDBJ whole genome shotgun (WGS) entry which is preliminary data.</text>
</comment>
<accession>A0A9P9Z8M5</accession>
<evidence type="ECO:0000256" key="8">
    <source>
        <dbReference type="ARBA" id="ARBA00022643"/>
    </source>
</evidence>
<keyword evidence="8 13" id="KW-0288">FMN</keyword>
<dbReference type="PROSITE" id="PS00911">
    <property type="entry name" value="DHODEHASE_1"/>
    <property type="match status" value="1"/>
</dbReference>
<dbReference type="NCBIfam" id="TIGR01036">
    <property type="entry name" value="pyrD_sub2"/>
    <property type="match status" value="1"/>
</dbReference>
<keyword evidence="11" id="KW-0472">Membrane</keyword>
<name>A0A9P9Z8M5_9POAL</name>
<dbReference type="NCBIfam" id="NF003648">
    <property type="entry name" value="PRK05286.2-1"/>
    <property type="match status" value="1"/>
</dbReference>
<evidence type="ECO:0000256" key="4">
    <source>
        <dbReference type="ARBA" id="ARBA00005359"/>
    </source>
</evidence>
<keyword evidence="13" id="KW-0999">Mitochondrion inner membrane</keyword>
<evidence type="ECO:0000259" key="14">
    <source>
        <dbReference type="Pfam" id="PF01180"/>
    </source>
</evidence>
<keyword evidence="7 13" id="KW-0285">Flavoprotein</keyword>
<evidence type="ECO:0000313" key="15">
    <source>
        <dbReference type="EMBL" id="KAJ1684323.1"/>
    </source>
</evidence>
<dbReference type="InterPro" id="IPR005719">
    <property type="entry name" value="Dihydroorotate_DH_2"/>
</dbReference>
<reference evidence="15" key="1">
    <citation type="journal article" date="2022" name="Cell">
        <title>Repeat-based holocentromeres influence genome architecture and karyotype evolution.</title>
        <authorList>
            <person name="Hofstatter P.G."/>
            <person name="Thangavel G."/>
            <person name="Lux T."/>
            <person name="Neumann P."/>
            <person name="Vondrak T."/>
            <person name="Novak P."/>
            <person name="Zhang M."/>
            <person name="Costa L."/>
            <person name="Castellani M."/>
            <person name="Scott A."/>
            <person name="Toegelov H."/>
            <person name="Fuchs J."/>
            <person name="Mata-Sucre Y."/>
            <person name="Dias Y."/>
            <person name="Vanzela A.L.L."/>
            <person name="Huettel B."/>
            <person name="Almeida C.C.S."/>
            <person name="Simkova H."/>
            <person name="Souza G."/>
            <person name="Pedrosa-Harand A."/>
            <person name="Macas J."/>
            <person name="Mayer K.F.X."/>
            <person name="Houben A."/>
            <person name="Marques A."/>
        </authorList>
    </citation>
    <scope>NUCLEOTIDE SEQUENCE</scope>
    <source>
        <strain evidence="15">RhyBre1mFocal</strain>
    </source>
</reference>